<accession>A0A2M7XWV5</accession>
<evidence type="ECO:0000313" key="1">
    <source>
        <dbReference type="EMBL" id="PJA55212.1"/>
    </source>
</evidence>
<dbReference type="InterPro" id="IPR042184">
    <property type="entry name" value="YqeY/Aim41_N"/>
</dbReference>
<sequence length="163" mass="18536">MFIFFFIGYNYVMLRQKLQDDQITALKAGEKTKLGVLRFILSQIKNKEIDKNPPAGGELTDEETMVVLRKVIKELKESVEAFEKGGRKELCEDSKKQLEIASAYLPTEIDDVELKNEIERVIKVNQAIFDNNQKAIIGICMKELKSKADPGRIMKTLQGIINA</sequence>
<reference evidence="2" key="1">
    <citation type="submission" date="2017-09" db="EMBL/GenBank/DDBJ databases">
        <title>Depth-based differentiation of microbial function through sediment-hosted aquifers and enrichment of novel symbionts in the deep terrestrial subsurface.</title>
        <authorList>
            <person name="Probst A.J."/>
            <person name="Ladd B."/>
            <person name="Jarett J.K."/>
            <person name="Geller-Mcgrath D.E."/>
            <person name="Sieber C.M.K."/>
            <person name="Emerson J.B."/>
            <person name="Anantharaman K."/>
            <person name="Thomas B.C."/>
            <person name="Malmstrom R."/>
            <person name="Stieglmeier M."/>
            <person name="Klingl A."/>
            <person name="Woyke T."/>
            <person name="Ryan C.M."/>
            <person name="Banfield J.F."/>
        </authorList>
    </citation>
    <scope>NUCLEOTIDE SEQUENCE [LARGE SCALE GENOMIC DNA]</scope>
</reference>
<evidence type="ECO:0008006" key="3">
    <source>
        <dbReference type="Google" id="ProtNLM"/>
    </source>
</evidence>
<dbReference type="AlphaFoldDB" id="A0A2M7XWV5"/>
<dbReference type="Pfam" id="PF09424">
    <property type="entry name" value="YqeY"/>
    <property type="match status" value="1"/>
</dbReference>
<protein>
    <recommendedName>
        <fullName evidence="3">Glutamyl-tRNA amidotransferase</fullName>
    </recommendedName>
</protein>
<dbReference type="InterPro" id="IPR019004">
    <property type="entry name" value="YqeY/Aim41"/>
</dbReference>
<dbReference type="PANTHER" id="PTHR28055">
    <property type="entry name" value="ALTERED INHERITANCE OF MITOCHONDRIA PROTEIN 41, MITOCHONDRIAL"/>
    <property type="match status" value="1"/>
</dbReference>
<dbReference type="Gene3D" id="1.10.1510.10">
    <property type="entry name" value="Uncharacterised protein YqeY/AIM41 PF09424, N-terminal domain"/>
    <property type="match status" value="1"/>
</dbReference>
<dbReference type="EMBL" id="PFWL01000194">
    <property type="protein sequence ID" value="PJA55212.1"/>
    <property type="molecule type" value="Genomic_DNA"/>
</dbReference>
<dbReference type="SUPFAM" id="SSF89095">
    <property type="entry name" value="GatB/YqeY motif"/>
    <property type="match status" value="1"/>
</dbReference>
<dbReference type="InterPro" id="IPR003789">
    <property type="entry name" value="Asn/Gln_tRNA_amidoTrase-B-like"/>
</dbReference>
<name>A0A2M7XWV5_9BACT</name>
<dbReference type="PANTHER" id="PTHR28055:SF1">
    <property type="entry name" value="ALTERED INHERITANCE OF MITOCHONDRIA PROTEIN 41, MITOCHONDRIAL"/>
    <property type="match status" value="1"/>
</dbReference>
<evidence type="ECO:0000313" key="2">
    <source>
        <dbReference type="Proteomes" id="UP000229647"/>
    </source>
</evidence>
<dbReference type="GO" id="GO:0016884">
    <property type="term" value="F:carbon-nitrogen ligase activity, with glutamine as amido-N-donor"/>
    <property type="evidence" value="ECO:0007669"/>
    <property type="project" value="InterPro"/>
</dbReference>
<comment type="caution">
    <text evidence="1">The sequence shown here is derived from an EMBL/GenBank/DDBJ whole genome shotgun (WGS) entry which is preliminary data.</text>
</comment>
<proteinExistence type="predicted"/>
<dbReference type="Proteomes" id="UP000229647">
    <property type="component" value="Unassembled WGS sequence"/>
</dbReference>
<gene>
    <name evidence="1" type="ORF">CO165_04760</name>
</gene>
<organism evidence="1 2">
    <name type="scientific">Candidatus Roizmanbacteria bacterium CG_4_9_14_3_um_filter_33_18</name>
    <dbReference type="NCBI Taxonomy" id="1974841"/>
    <lineage>
        <taxon>Bacteria</taxon>
        <taxon>Candidatus Roizmaniibacteriota</taxon>
    </lineage>
</organism>